<dbReference type="Pfam" id="PF01471">
    <property type="entry name" value="PG_binding_1"/>
    <property type="match status" value="1"/>
</dbReference>
<evidence type="ECO:0000313" key="5">
    <source>
        <dbReference type="Proteomes" id="UP000034051"/>
    </source>
</evidence>
<dbReference type="EMBL" id="LCHW01000003">
    <property type="protein sequence ID" value="KKT43025.1"/>
    <property type="molecule type" value="Genomic_DNA"/>
</dbReference>
<feature type="chain" id="PRO_5002537452" evidence="2">
    <location>
        <begin position="33"/>
        <end position="345"/>
    </location>
</feature>
<gene>
    <name evidence="4" type="ORF">UW32_C0003G0128</name>
</gene>
<dbReference type="Pfam" id="PF01391">
    <property type="entry name" value="Collagen"/>
    <property type="match status" value="1"/>
</dbReference>
<organism evidence="4 5">
    <name type="scientific">Candidatus Wolfebacteria bacterium GW2011_GWE2_44_13</name>
    <dbReference type="NCBI Taxonomy" id="1619017"/>
    <lineage>
        <taxon>Bacteria</taxon>
        <taxon>Candidatus Wolfeibacteriota</taxon>
    </lineage>
</organism>
<reference evidence="4 5" key="1">
    <citation type="journal article" date="2015" name="Nature">
        <title>rRNA introns, odd ribosomes, and small enigmatic genomes across a large radiation of phyla.</title>
        <authorList>
            <person name="Brown C.T."/>
            <person name="Hug L.A."/>
            <person name="Thomas B.C."/>
            <person name="Sharon I."/>
            <person name="Castelle C.J."/>
            <person name="Singh A."/>
            <person name="Wilkins M.J."/>
            <person name="Williams K.H."/>
            <person name="Banfield J.F."/>
        </authorList>
    </citation>
    <scope>NUCLEOTIDE SEQUENCE [LARGE SCALE GENOMIC DNA]</scope>
</reference>
<dbReference type="InterPro" id="IPR002477">
    <property type="entry name" value="Peptidoglycan-bd-like"/>
</dbReference>
<dbReference type="AlphaFoldDB" id="A0A0G1H878"/>
<dbReference type="InterPro" id="IPR008160">
    <property type="entry name" value="Collagen"/>
</dbReference>
<evidence type="ECO:0000259" key="3">
    <source>
        <dbReference type="Pfam" id="PF01471"/>
    </source>
</evidence>
<feature type="domain" description="Peptidoglycan binding-like" evidence="3">
    <location>
        <begin position="74"/>
        <end position="132"/>
    </location>
</feature>
<dbReference type="InterPro" id="IPR036365">
    <property type="entry name" value="PGBD-like_sf"/>
</dbReference>
<proteinExistence type="predicted"/>
<dbReference type="SUPFAM" id="SSF47090">
    <property type="entry name" value="PGBD-like"/>
    <property type="match status" value="1"/>
</dbReference>
<dbReference type="Proteomes" id="UP000034051">
    <property type="component" value="Unassembled WGS sequence"/>
</dbReference>
<feature type="signal peptide" evidence="2">
    <location>
        <begin position="1"/>
        <end position="32"/>
    </location>
</feature>
<evidence type="ECO:0000256" key="1">
    <source>
        <dbReference type="SAM" id="MobiDB-lite"/>
    </source>
</evidence>
<dbReference type="Gene3D" id="1.10.101.10">
    <property type="entry name" value="PGBD-like superfamily/PGBD"/>
    <property type="match status" value="1"/>
</dbReference>
<evidence type="ECO:0000313" key="4">
    <source>
        <dbReference type="EMBL" id="KKT43025.1"/>
    </source>
</evidence>
<feature type="compositionally biased region" description="Polar residues" evidence="1">
    <location>
        <begin position="326"/>
        <end position="345"/>
    </location>
</feature>
<dbReference type="InterPro" id="IPR036366">
    <property type="entry name" value="PGBDSf"/>
</dbReference>
<name>A0A0G1H878_9BACT</name>
<feature type="region of interest" description="Disordered" evidence="1">
    <location>
        <begin position="325"/>
        <end position="345"/>
    </location>
</feature>
<protein>
    <submittedName>
        <fullName evidence="4">Collagen triple helix repeat domain protein</fullName>
    </submittedName>
</protein>
<keyword evidence="2" id="KW-0732">Signal</keyword>
<comment type="caution">
    <text evidence="4">The sequence shown here is derived from an EMBL/GenBank/DDBJ whole genome shotgun (WGS) entry which is preliminary data.</text>
</comment>
<dbReference type="PATRIC" id="fig|1619017.3.peg.888"/>
<sequence>MGIKKIVDSKRASHWCANVVLVATIFSAPLSAAYAQGIDLELTVKQLQQRVDTLERQQRNDSVTFTGSLRVGSRGGQVKALQEFLKQSPDIYPEGLVTGYFGPLTENAVKRFQQKEAIEAIGIVGPITRAKLNEIVIKGATGTTGTTGLTGQTGLTGEAGTIGLTGEIGITGATGLTGATGTIGLTGPAGAAGLVLSAQYVQIGSQPATVGAGQPFTYTTTILSTPGITAETAVFNPPFTTSGTVFTLANIGKYEVNYTMSYPTDGGVVLYVGSTIPTMVPLPYTIIGKTPAGAVSGSVIVETTSTNSFLSVNAAAGNALPIAVPPNSSTSNESATTVSFKQVAP</sequence>
<accession>A0A0G1H878</accession>
<evidence type="ECO:0000256" key="2">
    <source>
        <dbReference type="SAM" id="SignalP"/>
    </source>
</evidence>
<keyword evidence="4" id="KW-0176">Collagen</keyword>